<evidence type="ECO:0000256" key="1">
    <source>
        <dbReference type="SAM" id="MobiDB-lite"/>
    </source>
</evidence>
<sequence>MYILLIIIGVALIATNIRAIMREENNFSKAMIDAESNIDEVDMRLVEIRSEFAKTITELQREINDLKKVNHTEFIKNELLEKRDDSDKNISNDEYINTLVDKIDSLDDDILLQGENMNELMDDIKEEEKDGNPKKEKEDSNPKKDIKGNSLKVEEVKALLAEGLSEEGIAQRLNIGKGEVLLIKELYLK</sequence>
<accession>A0A927W6B3</accession>
<evidence type="ECO:0000313" key="3">
    <source>
        <dbReference type="Proteomes" id="UP000768462"/>
    </source>
</evidence>
<protein>
    <submittedName>
        <fullName evidence="2">Uncharacterized protein</fullName>
    </submittedName>
</protein>
<reference evidence="2" key="1">
    <citation type="submission" date="2019-04" db="EMBL/GenBank/DDBJ databases">
        <title>Evolution of Biomass-Degrading Anaerobic Consortia Revealed by Metagenomics.</title>
        <authorList>
            <person name="Peng X."/>
        </authorList>
    </citation>
    <scope>NUCLEOTIDE SEQUENCE</scope>
    <source>
        <strain evidence="2">SIG254</strain>
    </source>
</reference>
<proteinExistence type="predicted"/>
<dbReference type="EMBL" id="SVCM01000073">
    <property type="protein sequence ID" value="MBE6059766.1"/>
    <property type="molecule type" value="Genomic_DNA"/>
</dbReference>
<organism evidence="2 3">
    <name type="scientific">Clostridium sulfidigenes</name>
    <dbReference type="NCBI Taxonomy" id="318464"/>
    <lineage>
        <taxon>Bacteria</taxon>
        <taxon>Bacillati</taxon>
        <taxon>Bacillota</taxon>
        <taxon>Clostridia</taxon>
        <taxon>Eubacteriales</taxon>
        <taxon>Clostridiaceae</taxon>
        <taxon>Clostridium</taxon>
    </lineage>
</organism>
<gene>
    <name evidence="2" type="ORF">E7215_06290</name>
</gene>
<feature type="region of interest" description="Disordered" evidence="1">
    <location>
        <begin position="125"/>
        <end position="149"/>
    </location>
</feature>
<dbReference type="Proteomes" id="UP000768462">
    <property type="component" value="Unassembled WGS sequence"/>
</dbReference>
<dbReference type="AlphaFoldDB" id="A0A927W6B3"/>
<comment type="caution">
    <text evidence="2">The sequence shown here is derived from an EMBL/GenBank/DDBJ whole genome shotgun (WGS) entry which is preliminary data.</text>
</comment>
<name>A0A927W6B3_9CLOT</name>
<evidence type="ECO:0000313" key="2">
    <source>
        <dbReference type="EMBL" id="MBE6059766.1"/>
    </source>
</evidence>